<dbReference type="Gene3D" id="3.30.200.20">
    <property type="entry name" value="Phosphorylase Kinase, domain 1"/>
    <property type="match status" value="1"/>
</dbReference>
<evidence type="ECO:0000256" key="6">
    <source>
        <dbReference type="ARBA" id="ARBA00022840"/>
    </source>
</evidence>
<keyword evidence="7 13" id="KW-1133">Transmembrane helix</keyword>
<evidence type="ECO:0000259" key="15">
    <source>
        <dbReference type="PROSITE" id="PS50125"/>
    </source>
</evidence>
<dbReference type="PROSITE" id="PS00107">
    <property type="entry name" value="PROTEIN_KINASE_ATP"/>
    <property type="match status" value="1"/>
</dbReference>
<dbReference type="SUPFAM" id="SSF56112">
    <property type="entry name" value="Protein kinase-like (PK-like)"/>
    <property type="match status" value="1"/>
</dbReference>
<evidence type="ECO:0000256" key="4">
    <source>
        <dbReference type="ARBA" id="ARBA00022692"/>
    </source>
</evidence>
<dbReference type="SUPFAM" id="SSF55073">
    <property type="entry name" value="Nucleotide cyclase"/>
    <property type="match status" value="1"/>
</dbReference>
<keyword evidence="17" id="KW-1185">Reference proteome</keyword>
<dbReference type="Gene3D" id="3.30.70.1230">
    <property type="entry name" value="Nucleotide cyclase"/>
    <property type="match status" value="1"/>
</dbReference>
<evidence type="ECO:0000256" key="11">
    <source>
        <dbReference type="PROSITE-ProRule" id="PRU10141"/>
    </source>
</evidence>
<keyword evidence="3" id="KW-0418">Kinase</keyword>
<feature type="domain" description="Protein kinase" evidence="14">
    <location>
        <begin position="537"/>
        <end position="883"/>
    </location>
</feature>
<feature type="region of interest" description="Disordered" evidence="12">
    <location>
        <begin position="1138"/>
        <end position="1157"/>
    </location>
</feature>
<evidence type="ECO:0000256" key="5">
    <source>
        <dbReference type="ARBA" id="ARBA00022741"/>
    </source>
</evidence>
<feature type="transmembrane region" description="Helical" evidence="13">
    <location>
        <begin position="493"/>
        <end position="516"/>
    </location>
</feature>
<dbReference type="GO" id="GO:0004674">
    <property type="term" value="F:protein serine/threonine kinase activity"/>
    <property type="evidence" value="ECO:0007669"/>
    <property type="project" value="UniProtKB-KW"/>
</dbReference>
<keyword evidence="10" id="KW-0141">cGMP biosynthesis</keyword>
<dbReference type="InterPro" id="IPR029787">
    <property type="entry name" value="Nucleotide_cyclase"/>
</dbReference>
<keyword evidence="6 11" id="KW-0067">ATP-binding</keyword>
<dbReference type="PROSITE" id="PS50011">
    <property type="entry name" value="PROTEIN_KINASE_DOM"/>
    <property type="match status" value="1"/>
</dbReference>
<dbReference type="Gene3D" id="1.10.510.10">
    <property type="entry name" value="Transferase(Phosphotransferase) domain 1"/>
    <property type="match status" value="1"/>
</dbReference>
<accession>A0A9N8HDL4</accession>
<protein>
    <recommendedName>
        <fullName evidence="2">guanylate cyclase</fullName>
        <ecNumber evidence="2">4.6.1.2</ecNumber>
    </recommendedName>
</protein>
<evidence type="ECO:0000256" key="13">
    <source>
        <dbReference type="SAM" id="Phobius"/>
    </source>
</evidence>
<dbReference type="CDD" id="cd07302">
    <property type="entry name" value="CHD"/>
    <property type="match status" value="1"/>
</dbReference>
<dbReference type="EMBL" id="CAICTM010000365">
    <property type="protein sequence ID" value="CAB9508917.1"/>
    <property type="molecule type" value="Genomic_DNA"/>
</dbReference>
<evidence type="ECO:0000256" key="3">
    <source>
        <dbReference type="ARBA" id="ARBA00022527"/>
    </source>
</evidence>
<dbReference type="InterPro" id="IPR001245">
    <property type="entry name" value="Ser-Thr/Tyr_kinase_cat_dom"/>
</dbReference>
<dbReference type="GO" id="GO:0005886">
    <property type="term" value="C:plasma membrane"/>
    <property type="evidence" value="ECO:0007669"/>
    <property type="project" value="TreeGrafter"/>
</dbReference>
<dbReference type="PANTHER" id="PTHR11920">
    <property type="entry name" value="GUANYLYL CYCLASE"/>
    <property type="match status" value="1"/>
</dbReference>
<evidence type="ECO:0000256" key="12">
    <source>
        <dbReference type="SAM" id="MobiDB-lite"/>
    </source>
</evidence>
<feature type="region of interest" description="Disordered" evidence="12">
    <location>
        <begin position="1"/>
        <end position="44"/>
    </location>
</feature>
<evidence type="ECO:0000256" key="7">
    <source>
        <dbReference type="ARBA" id="ARBA00022989"/>
    </source>
</evidence>
<dbReference type="Pfam" id="PF00211">
    <property type="entry name" value="Guanylate_cyc"/>
    <property type="match status" value="1"/>
</dbReference>
<dbReference type="Pfam" id="PF07714">
    <property type="entry name" value="PK_Tyr_Ser-Thr"/>
    <property type="match status" value="1"/>
</dbReference>
<dbReference type="SMART" id="SM00044">
    <property type="entry name" value="CYCc"/>
    <property type="match status" value="1"/>
</dbReference>
<evidence type="ECO:0000259" key="14">
    <source>
        <dbReference type="PROSITE" id="PS50011"/>
    </source>
</evidence>
<dbReference type="InterPro" id="IPR050401">
    <property type="entry name" value="Cyclic_nucleotide_synthase"/>
</dbReference>
<keyword evidence="4 13" id="KW-0812">Transmembrane</keyword>
<dbReference type="InterPro" id="IPR017441">
    <property type="entry name" value="Protein_kinase_ATP_BS"/>
</dbReference>
<dbReference type="GO" id="GO:0007168">
    <property type="term" value="P:receptor guanylyl cyclase signaling pathway"/>
    <property type="evidence" value="ECO:0007669"/>
    <property type="project" value="TreeGrafter"/>
</dbReference>
<dbReference type="InterPro" id="IPR011009">
    <property type="entry name" value="Kinase-like_dom_sf"/>
</dbReference>
<keyword evidence="8 13" id="KW-0472">Membrane</keyword>
<dbReference type="GO" id="GO:0005524">
    <property type="term" value="F:ATP binding"/>
    <property type="evidence" value="ECO:0007669"/>
    <property type="project" value="UniProtKB-UniRule"/>
</dbReference>
<dbReference type="InterPro" id="IPR000719">
    <property type="entry name" value="Prot_kinase_dom"/>
</dbReference>
<feature type="compositionally biased region" description="Basic and acidic residues" evidence="12">
    <location>
        <begin position="15"/>
        <end position="24"/>
    </location>
</feature>
<dbReference type="GO" id="GO:0004383">
    <property type="term" value="F:guanylate cyclase activity"/>
    <property type="evidence" value="ECO:0007669"/>
    <property type="project" value="UniProtKB-EC"/>
</dbReference>
<dbReference type="GO" id="GO:0001653">
    <property type="term" value="F:peptide receptor activity"/>
    <property type="evidence" value="ECO:0007669"/>
    <property type="project" value="TreeGrafter"/>
</dbReference>
<proteinExistence type="predicted"/>
<dbReference type="OrthoDB" id="39098at2759"/>
<evidence type="ECO:0000256" key="8">
    <source>
        <dbReference type="ARBA" id="ARBA00023136"/>
    </source>
</evidence>
<dbReference type="SUPFAM" id="SSF53850">
    <property type="entry name" value="Periplasmic binding protein-like II"/>
    <property type="match status" value="1"/>
</dbReference>
<feature type="compositionally biased region" description="Polar residues" evidence="12">
    <location>
        <begin position="29"/>
        <end position="44"/>
    </location>
</feature>
<dbReference type="GO" id="GO:0004016">
    <property type="term" value="F:adenylate cyclase activity"/>
    <property type="evidence" value="ECO:0007669"/>
    <property type="project" value="TreeGrafter"/>
</dbReference>
<comment type="subcellular location">
    <subcellularLocation>
        <location evidence="1">Membrane</location>
        <topology evidence="1">Single-pass membrane protein</topology>
    </subcellularLocation>
</comment>
<evidence type="ECO:0000256" key="9">
    <source>
        <dbReference type="ARBA" id="ARBA00023239"/>
    </source>
</evidence>
<gene>
    <name evidence="16" type="ORF">SEMRO_366_G127640.1</name>
</gene>
<keyword evidence="5 11" id="KW-0547">Nucleotide-binding</keyword>
<dbReference type="PRINTS" id="PR00109">
    <property type="entry name" value="TYRKINASE"/>
</dbReference>
<feature type="binding site" evidence="11">
    <location>
        <position position="564"/>
    </location>
    <ligand>
        <name>ATP</name>
        <dbReference type="ChEBI" id="CHEBI:30616"/>
    </ligand>
</feature>
<dbReference type="EC" id="4.6.1.2" evidence="2"/>
<keyword evidence="9" id="KW-0456">Lyase</keyword>
<evidence type="ECO:0000313" key="17">
    <source>
        <dbReference type="Proteomes" id="UP001153069"/>
    </source>
</evidence>
<organism evidence="16 17">
    <name type="scientific">Seminavis robusta</name>
    <dbReference type="NCBI Taxonomy" id="568900"/>
    <lineage>
        <taxon>Eukaryota</taxon>
        <taxon>Sar</taxon>
        <taxon>Stramenopiles</taxon>
        <taxon>Ochrophyta</taxon>
        <taxon>Bacillariophyta</taxon>
        <taxon>Bacillariophyceae</taxon>
        <taxon>Bacillariophycidae</taxon>
        <taxon>Naviculales</taxon>
        <taxon>Naviculaceae</taxon>
        <taxon>Seminavis</taxon>
    </lineage>
</organism>
<keyword evidence="16" id="KW-0675">Receptor</keyword>
<evidence type="ECO:0000313" key="16">
    <source>
        <dbReference type="EMBL" id="CAB9508917.1"/>
    </source>
</evidence>
<dbReference type="InterPro" id="IPR008271">
    <property type="entry name" value="Ser/Thr_kinase_AS"/>
</dbReference>
<reference evidence="16" key="1">
    <citation type="submission" date="2020-06" db="EMBL/GenBank/DDBJ databases">
        <authorList>
            <consortium name="Plant Systems Biology data submission"/>
        </authorList>
    </citation>
    <scope>NUCLEOTIDE SEQUENCE</scope>
    <source>
        <strain evidence="16">D6</strain>
    </source>
</reference>
<keyword evidence="3" id="KW-0723">Serine/threonine-protein kinase</keyword>
<dbReference type="PROSITE" id="PS00108">
    <property type="entry name" value="PROTEIN_KINASE_ST"/>
    <property type="match status" value="1"/>
</dbReference>
<evidence type="ECO:0000256" key="2">
    <source>
        <dbReference type="ARBA" id="ARBA00012202"/>
    </source>
</evidence>
<feature type="domain" description="Guanylate cyclase" evidence="15">
    <location>
        <begin position="928"/>
        <end position="1060"/>
    </location>
</feature>
<dbReference type="PROSITE" id="PS50125">
    <property type="entry name" value="GUANYLATE_CYCLASE_2"/>
    <property type="match status" value="1"/>
</dbReference>
<keyword evidence="3" id="KW-0808">Transferase</keyword>
<dbReference type="GO" id="GO:0035556">
    <property type="term" value="P:intracellular signal transduction"/>
    <property type="evidence" value="ECO:0007669"/>
    <property type="project" value="InterPro"/>
</dbReference>
<dbReference type="Proteomes" id="UP001153069">
    <property type="component" value="Unassembled WGS sequence"/>
</dbReference>
<comment type="caution">
    <text evidence="16">The sequence shown here is derived from an EMBL/GenBank/DDBJ whole genome shotgun (WGS) entry which is preliminary data.</text>
</comment>
<name>A0A9N8HDL4_9STRA</name>
<evidence type="ECO:0000256" key="1">
    <source>
        <dbReference type="ARBA" id="ARBA00004167"/>
    </source>
</evidence>
<dbReference type="Pfam" id="PF12974">
    <property type="entry name" value="Phosphonate-bd"/>
    <property type="match status" value="1"/>
</dbReference>
<dbReference type="AlphaFoldDB" id="A0A9N8HDL4"/>
<dbReference type="InterPro" id="IPR001054">
    <property type="entry name" value="A/G_cyclase"/>
</dbReference>
<dbReference type="Gene3D" id="3.40.190.10">
    <property type="entry name" value="Periplasmic binding protein-like II"/>
    <property type="match status" value="1"/>
</dbReference>
<dbReference type="PANTHER" id="PTHR11920:SF335">
    <property type="entry name" value="GUANYLATE CYCLASE"/>
    <property type="match status" value="1"/>
</dbReference>
<sequence length="1157" mass="127185">MSHKTSSKDSASSRWCDDGSESSHDSIALSDNGTQQRQRSESASLARTTSGAILHVALLLLLGQIIPLANAATPVSAGTAAITSYKDVYTVGVLANRGIETAYNDFNTTFHSYLTATAGQALGGVRFEMRPVKFKTIFQDALTVDFVYSNPSAYSCIESEFGAQPLASQVSRRKIGGHVYDLPMFGGLILVRADNDQINSITDLRDKIVACISVNGLGAAQMQFREMELAGLNQFTDLKQLVFTSNQGKIVNGVLSGQFDVGFVRTDQVERTKDADGNLVDPALFKIIDPKANLTIDGVPFPFEASTPLYPEWNFAANAHVPPSVSEQVQRAMLEMDDHASHYQKWIDCGDNNSTADDCYSQLKLEMKSTTWDEFLENVNLGELATEAMERGRFAKWRTTLSYMQLRSMQEATGFIGLDPETNKWRCVRTTELYDAVTCPKGYDKKSKELVEQGCQLEGLSCDDEYNCLCSPCEKPLVCENNFVKWGNQCVSIGWVVAMVLAPIILLIIVAVKWYVNEKRRAADSVWTVEAKELQFGHPPVVLGEGSFGRVLLADYRGTKVAVKRIGGKKRAASTSTDNMSDVTSGNGSHGAVEIPYGAESCTTDVKESFLQEYNDTPRDVVVKDHDMASIDSSDQDRVIVSRQNRQSTRWSPAAHFGSHGMATSTVRADFVREMRLLSKLRHPCITTVMGAVISPFDDPMLIMEWMANGSLYDVLRSETVNLESHHYHSIIIDIIQGIRYLHSASPQIVHGDLKSKNVLISSTFRVSICDFGLSHKAKNSIVGTKFCLAPELLRGDSCNTAASDVFSFAVVLNEIYSEKDPYEGETLEEQELLGMIANPAINKRPRIVSTCPKEAVKLIKQCWAADPAGRPTAEDIDLHVKLLDSTEFAPIGHKTKKQVLYDVFPRHIADALSKGKPVEPEWHESIAIFFSDIRGFTTIASTFSPIKVSSLLDRLYKAFDDLSIKHDIFKIETTGDAYMAVSNLVKDQADDYVRRVAAFALDAVEAANRTLVDLDDPSRGYVNIRVGFHVGSVVSNVVGNLNPKYGIFGDAVNTSARMESTSEAGRVQCSEPAAELLRKQAPSSFTLTPRGTIDVKGKGTMTTYWISHIDADRGAPLAEQAPEIPAPLNGMNFTKPLGSMNYPTTPDNLEDDGLSV</sequence>
<dbReference type="SMART" id="SM00220">
    <property type="entry name" value="S_TKc"/>
    <property type="match status" value="1"/>
</dbReference>
<evidence type="ECO:0000256" key="10">
    <source>
        <dbReference type="ARBA" id="ARBA00023293"/>
    </source>
</evidence>